<keyword evidence="1" id="KW-1133">Transmembrane helix</keyword>
<feature type="transmembrane region" description="Helical" evidence="1">
    <location>
        <begin position="12"/>
        <end position="32"/>
    </location>
</feature>
<comment type="caution">
    <text evidence="2">The sequence shown here is derived from an EMBL/GenBank/DDBJ whole genome shotgun (WGS) entry which is preliminary data.</text>
</comment>
<keyword evidence="1" id="KW-0812">Transmembrane</keyword>
<evidence type="ECO:0000313" key="2">
    <source>
        <dbReference type="EMBL" id="MPM23323.1"/>
    </source>
</evidence>
<name>A0A644Y9S5_9ZZZZ</name>
<proteinExistence type="predicted"/>
<evidence type="ECO:0000256" key="1">
    <source>
        <dbReference type="SAM" id="Phobius"/>
    </source>
</evidence>
<dbReference type="EMBL" id="VSSQ01004003">
    <property type="protein sequence ID" value="MPM23323.1"/>
    <property type="molecule type" value="Genomic_DNA"/>
</dbReference>
<accession>A0A644Y9S5</accession>
<reference evidence="2" key="1">
    <citation type="submission" date="2019-08" db="EMBL/GenBank/DDBJ databases">
        <authorList>
            <person name="Kucharzyk K."/>
            <person name="Murdoch R.W."/>
            <person name="Higgins S."/>
            <person name="Loffler F."/>
        </authorList>
    </citation>
    <scope>NUCLEOTIDE SEQUENCE</scope>
</reference>
<dbReference type="AlphaFoldDB" id="A0A644Y9S5"/>
<gene>
    <name evidence="2" type="ORF">SDC9_69794</name>
</gene>
<sequence length="73" mass="7940">MLQNLDPLARKSLGLLACAITAALCAWFSRFLSPAFGETAATAAYWFSAAIFCLTFVVGFLGLYVLWQSRSEA</sequence>
<organism evidence="2">
    <name type="scientific">bioreactor metagenome</name>
    <dbReference type="NCBI Taxonomy" id="1076179"/>
    <lineage>
        <taxon>unclassified sequences</taxon>
        <taxon>metagenomes</taxon>
        <taxon>ecological metagenomes</taxon>
    </lineage>
</organism>
<keyword evidence="1" id="KW-0472">Membrane</keyword>
<feature type="transmembrane region" description="Helical" evidence="1">
    <location>
        <begin position="44"/>
        <end position="67"/>
    </location>
</feature>
<protein>
    <submittedName>
        <fullName evidence="2">Uncharacterized protein</fullName>
    </submittedName>
</protein>